<organism evidence="1 2">
    <name type="scientific">Pristionchus entomophagus</name>
    <dbReference type="NCBI Taxonomy" id="358040"/>
    <lineage>
        <taxon>Eukaryota</taxon>
        <taxon>Metazoa</taxon>
        <taxon>Ecdysozoa</taxon>
        <taxon>Nematoda</taxon>
        <taxon>Chromadorea</taxon>
        <taxon>Rhabditida</taxon>
        <taxon>Rhabditina</taxon>
        <taxon>Diplogasteromorpha</taxon>
        <taxon>Diplogasteroidea</taxon>
        <taxon>Neodiplogasteridae</taxon>
        <taxon>Pristionchus</taxon>
    </lineage>
</organism>
<proteinExistence type="predicted"/>
<protein>
    <submittedName>
        <fullName evidence="1">Uncharacterized protein</fullName>
    </submittedName>
</protein>
<sequence length="84" mass="9397">CGLRIRKASLFTDFIGYRKQTETISQLYEGMSIKQLNVEGKNLTDLAAAQISEFIRNHSVDELTLNLHECSVSNAGLCFDTSLK</sequence>
<name>A0AAV5TWZ2_9BILA</name>
<dbReference type="EMBL" id="BTSX01000005">
    <property type="protein sequence ID" value="GMS98892.1"/>
    <property type="molecule type" value="Genomic_DNA"/>
</dbReference>
<keyword evidence="2" id="KW-1185">Reference proteome</keyword>
<feature type="non-terminal residue" evidence="1">
    <location>
        <position position="1"/>
    </location>
</feature>
<evidence type="ECO:0000313" key="2">
    <source>
        <dbReference type="Proteomes" id="UP001432027"/>
    </source>
</evidence>
<comment type="caution">
    <text evidence="1">The sequence shown here is derived from an EMBL/GenBank/DDBJ whole genome shotgun (WGS) entry which is preliminary data.</text>
</comment>
<reference evidence="1" key="1">
    <citation type="submission" date="2023-10" db="EMBL/GenBank/DDBJ databases">
        <title>Genome assembly of Pristionchus species.</title>
        <authorList>
            <person name="Yoshida K."/>
            <person name="Sommer R.J."/>
        </authorList>
    </citation>
    <scope>NUCLEOTIDE SEQUENCE</scope>
    <source>
        <strain evidence="1">RS0144</strain>
    </source>
</reference>
<gene>
    <name evidence="1" type="ORF">PENTCL1PPCAC_21067</name>
</gene>
<evidence type="ECO:0000313" key="1">
    <source>
        <dbReference type="EMBL" id="GMS98892.1"/>
    </source>
</evidence>
<accession>A0AAV5TWZ2</accession>
<dbReference type="AlphaFoldDB" id="A0AAV5TWZ2"/>
<dbReference type="Proteomes" id="UP001432027">
    <property type="component" value="Unassembled WGS sequence"/>
</dbReference>